<reference evidence="2 3" key="1">
    <citation type="journal article" date="2018" name="G3 (Bethesda)">
        <title>A High-Quality Reference Genome for the Invasive Mosquitofish Gambusia affinis Using a Chicago Library.</title>
        <authorList>
            <person name="Hoffberg S.L."/>
            <person name="Troendle N.J."/>
            <person name="Glenn T.C."/>
            <person name="Mahmud O."/>
            <person name="Louha S."/>
            <person name="Chalopin D."/>
            <person name="Bennetzen J.L."/>
            <person name="Mauricio R."/>
        </authorList>
    </citation>
    <scope>NUCLEOTIDE SEQUENCE [LARGE SCALE GENOMIC DNA]</scope>
    <source>
        <strain evidence="2">NE01/NJP1002.9</strain>
        <tissue evidence="2">Muscle</tissue>
    </source>
</reference>
<evidence type="ECO:0000313" key="3">
    <source>
        <dbReference type="Proteomes" id="UP000250572"/>
    </source>
</evidence>
<feature type="compositionally biased region" description="Polar residues" evidence="1">
    <location>
        <begin position="114"/>
        <end position="127"/>
    </location>
</feature>
<evidence type="ECO:0000313" key="2">
    <source>
        <dbReference type="EMBL" id="PWA33408.1"/>
    </source>
</evidence>
<keyword evidence="3" id="KW-1185">Reference proteome</keyword>
<dbReference type="Proteomes" id="UP000250572">
    <property type="component" value="Unassembled WGS sequence"/>
</dbReference>
<gene>
    <name evidence="2" type="ORF">CCH79_00014117</name>
</gene>
<feature type="region of interest" description="Disordered" evidence="1">
    <location>
        <begin position="92"/>
        <end position="127"/>
    </location>
</feature>
<feature type="region of interest" description="Disordered" evidence="1">
    <location>
        <begin position="53"/>
        <end position="78"/>
    </location>
</feature>
<evidence type="ECO:0000256" key="1">
    <source>
        <dbReference type="SAM" id="MobiDB-lite"/>
    </source>
</evidence>
<comment type="caution">
    <text evidence="2">The sequence shown here is derived from an EMBL/GenBank/DDBJ whole genome shotgun (WGS) entry which is preliminary data.</text>
</comment>
<feature type="compositionally biased region" description="Basic and acidic residues" evidence="1">
    <location>
        <begin position="17"/>
        <end position="31"/>
    </location>
</feature>
<protein>
    <submittedName>
        <fullName evidence="2">Uncharacterized protein</fullName>
    </submittedName>
</protein>
<feature type="region of interest" description="Disordered" evidence="1">
    <location>
        <begin position="1"/>
        <end position="31"/>
    </location>
</feature>
<name>A0A315WC21_GAMAF</name>
<dbReference type="EMBL" id="NHOQ01000064">
    <property type="protein sequence ID" value="PWA33408.1"/>
    <property type="molecule type" value="Genomic_DNA"/>
</dbReference>
<proteinExistence type="predicted"/>
<accession>A0A315WC21</accession>
<organism evidence="2 3">
    <name type="scientific">Gambusia affinis</name>
    <name type="common">Western mosquitofish</name>
    <name type="synonym">Heterandria affinis</name>
    <dbReference type="NCBI Taxonomy" id="33528"/>
    <lineage>
        <taxon>Eukaryota</taxon>
        <taxon>Metazoa</taxon>
        <taxon>Chordata</taxon>
        <taxon>Craniata</taxon>
        <taxon>Vertebrata</taxon>
        <taxon>Euteleostomi</taxon>
        <taxon>Actinopterygii</taxon>
        <taxon>Neopterygii</taxon>
        <taxon>Teleostei</taxon>
        <taxon>Neoteleostei</taxon>
        <taxon>Acanthomorphata</taxon>
        <taxon>Ovalentaria</taxon>
        <taxon>Atherinomorphae</taxon>
        <taxon>Cyprinodontiformes</taxon>
        <taxon>Poeciliidae</taxon>
        <taxon>Poeciliinae</taxon>
        <taxon>Gambusia</taxon>
    </lineage>
</organism>
<sequence length="127" mass="14198">MLGDTGSILTIAGAELRQTDGERTTGGREELREPLQYEGLRWCRALRDGECSSNTHRSGLDGRLSAKNRLSRSDSKSAVIATKAPLMVRCKRSQLEEEEGGQKEDVGKKRLRQTEGSFFQTNRQQDL</sequence>
<dbReference type="AlphaFoldDB" id="A0A315WC21"/>